<name>A0ABM8VU52_9BACL</name>
<reference evidence="1 2" key="1">
    <citation type="submission" date="2021-06" db="EMBL/GenBank/DDBJ databases">
        <authorList>
            <person name="Criscuolo A."/>
        </authorList>
    </citation>
    <scope>NUCLEOTIDE SEQUENCE [LARGE SCALE GENOMIC DNA]</scope>
    <source>
        <strain evidence="2">CIP 111802</strain>
    </source>
</reference>
<evidence type="ECO:0000313" key="2">
    <source>
        <dbReference type="Proteomes" id="UP000730618"/>
    </source>
</evidence>
<gene>
    <name evidence="1" type="ORF">PAECIP111802_07116</name>
</gene>
<evidence type="ECO:0008006" key="3">
    <source>
        <dbReference type="Google" id="ProtNLM"/>
    </source>
</evidence>
<accession>A0ABM8VU52</accession>
<proteinExistence type="predicted"/>
<dbReference type="Proteomes" id="UP000730618">
    <property type="component" value="Unassembled WGS sequence"/>
</dbReference>
<dbReference type="EMBL" id="CAJVCE010000046">
    <property type="protein sequence ID" value="CAG7658662.1"/>
    <property type="molecule type" value="Genomic_DNA"/>
</dbReference>
<evidence type="ECO:0000313" key="1">
    <source>
        <dbReference type="EMBL" id="CAG7658662.1"/>
    </source>
</evidence>
<organism evidence="1 2">
    <name type="scientific">Paenibacillus allorhizosphaerae</name>
    <dbReference type="NCBI Taxonomy" id="2849866"/>
    <lineage>
        <taxon>Bacteria</taxon>
        <taxon>Bacillati</taxon>
        <taxon>Bacillota</taxon>
        <taxon>Bacilli</taxon>
        <taxon>Bacillales</taxon>
        <taxon>Paenibacillaceae</taxon>
        <taxon>Paenibacillus</taxon>
    </lineage>
</organism>
<keyword evidence="2" id="KW-1185">Reference proteome</keyword>
<comment type="caution">
    <text evidence="1">The sequence shown here is derived from an EMBL/GenBank/DDBJ whole genome shotgun (WGS) entry which is preliminary data.</text>
</comment>
<protein>
    <recommendedName>
        <fullName evidence="3">Ankyrin repeat domain-containing protein</fullName>
    </recommendedName>
</protein>
<sequence>MEPSCISEGAHVRPGYGVEPGATSFFPAEAGVQLALLGTLLAAGASDDGAPGEPPVVNGCLANGRPQAAQYLAERGARLDLEGAAGMGRLDQVRRFLDEHGPLQARATLSWQPASCGPASTAIPGSSGTCSTGTTIPACGCAA</sequence>